<keyword evidence="9" id="KW-0675">Receptor</keyword>
<keyword evidence="12" id="KW-1071">Ligand-gated ion channel</keyword>
<keyword evidence="8 16" id="KW-0472">Membrane</keyword>
<keyword evidence="10" id="KW-0325">Glycoprotein</keyword>
<keyword evidence="2" id="KW-0813">Transport</keyword>
<comment type="subcellular location">
    <subcellularLocation>
        <location evidence="14">Postsynaptic cell membrane</location>
        <topology evidence="14">Multi-pass membrane protein</topology>
    </subcellularLocation>
</comment>
<dbReference type="GO" id="GO:0015276">
    <property type="term" value="F:ligand-gated monoatomic ion channel activity"/>
    <property type="evidence" value="ECO:0007669"/>
    <property type="project" value="InterPro"/>
</dbReference>
<dbReference type="InterPro" id="IPR001828">
    <property type="entry name" value="ANF_lig-bd_rcpt"/>
</dbReference>
<name>A0A8S1BCX3_ARCPL</name>
<feature type="compositionally biased region" description="Acidic residues" evidence="15">
    <location>
        <begin position="130"/>
        <end position="148"/>
    </location>
</feature>
<sequence length="950" mass="109576">MWYFFVFLLCIHKCTPQFQYTETRPESSYQIVGIFDRQAITQQSAFSESLRHVNYKDVRMQPIILNPIKTDSYSIWRDFCSNMTLQPVAIFGPQKPIVDGAIRDQCAKANIPHIQATSQPIDSDLELLEEDDTENNEEEGEENEEENTESAKDSEKDDEKPVFKPITINFFPQSDEIAQAYGTLLKYYKWENFAALYEDNLGLLKIQKILAEVSIKSRITLLKLDPEGDNRKIFKQLAKYQESRFLLDCHVDRILKYMKEAEKLKIVNDYQHYIIVSMDTSTVAEELLKLPSNTTWLSLTDYVSIRDTKHPLAPRVGKWNAQELSSVAEFEMEALIMDDIAKHIVKAVKSVEDLEDPPQFNCNSEDEPWAFGALLQDKILQTKSVGVTGNIEFNERGQRINYELQVNEIYMRIKRTVGKWMSSNGSEIIDTRPPSDDLANALSSKHFKVESRNAQPYFSKKEKCTGNEECDEDDDDESEWEGFSVDLVKEIFKILKEEKFNYTYEFVYKKDIEYGKFDPVLNKWNGLIGDLLAKEADLAVCDLTITEDRKKVVDFSVPFMSLGISILYTKEHKVKPGMFSFLNPYTVDVWMYTATAYCLVSIILFVCARVSPADWENPEPCEKDPEELENIWTFKNCAWLTMGSIMTQGCDILPKAFGTRWVCSMWWFFAVIVCQTYIAQLSASMTSANEDEPINSVEDLAKQSKILYGAYKRGSTLEFFKYSKDKMYKRMYETMMANPAVLVDSNEEGERRVLKSKNKYAFFMESCTIEYKLKRTCELQKVGSELDSKDYGIAMPPNSPYRTHINRAILKLKEKTRLDEIKDKWWNKKYGAHECDDEVDANDTEGDLEMANLVGAFVVLIAGLVFALIITAAEFMNEVRNIVVREEVTHKEVFIKELKASLNFFKLQKPVLRNPSRAASVASFDSDDHRHQKRTINAIDNFLDSEKIVL</sequence>
<dbReference type="InterPro" id="IPR019594">
    <property type="entry name" value="Glu/Gly-bd"/>
</dbReference>
<evidence type="ECO:0000256" key="12">
    <source>
        <dbReference type="ARBA" id="ARBA00023286"/>
    </source>
</evidence>
<evidence type="ECO:0000313" key="20">
    <source>
        <dbReference type="EMBL" id="CAB3254758.1"/>
    </source>
</evidence>
<dbReference type="SMART" id="SM00918">
    <property type="entry name" value="Lig_chan-Glu_bd"/>
    <property type="match status" value="1"/>
</dbReference>
<feature type="transmembrane region" description="Helical" evidence="16">
    <location>
        <begin position="853"/>
        <end position="875"/>
    </location>
</feature>
<dbReference type="GO" id="GO:0045211">
    <property type="term" value="C:postsynaptic membrane"/>
    <property type="evidence" value="ECO:0007669"/>
    <property type="project" value="UniProtKB-SubCell"/>
</dbReference>
<evidence type="ECO:0000256" key="5">
    <source>
        <dbReference type="ARBA" id="ARBA00022989"/>
    </source>
</evidence>
<comment type="caution">
    <text evidence="20">The sequence shown here is derived from an EMBL/GenBank/DDBJ whole genome shotgun (WGS) entry which is preliminary data.</text>
</comment>
<evidence type="ECO:0000256" key="3">
    <source>
        <dbReference type="ARBA" id="ARBA00022475"/>
    </source>
</evidence>
<feature type="chain" id="PRO_5035908163" evidence="17">
    <location>
        <begin position="17"/>
        <end position="950"/>
    </location>
</feature>
<dbReference type="Pfam" id="PF00060">
    <property type="entry name" value="Lig_chan"/>
    <property type="match status" value="1"/>
</dbReference>
<dbReference type="PANTHER" id="PTHR18966">
    <property type="entry name" value="IONOTROPIC GLUTAMATE RECEPTOR"/>
    <property type="match status" value="1"/>
</dbReference>
<evidence type="ECO:0000256" key="7">
    <source>
        <dbReference type="ARBA" id="ARBA00023065"/>
    </source>
</evidence>
<keyword evidence="5 16" id="KW-1133">Transmembrane helix</keyword>
<evidence type="ECO:0000256" key="11">
    <source>
        <dbReference type="ARBA" id="ARBA00023257"/>
    </source>
</evidence>
<feature type="region of interest" description="Disordered" evidence="15">
    <location>
        <begin position="130"/>
        <end position="159"/>
    </location>
</feature>
<dbReference type="AlphaFoldDB" id="A0A8S1BCX3"/>
<accession>A0A8S1BCX3</accession>
<dbReference type="InterPro" id="IPR001320">
    <property type="entry name" value="Iontro_rcpt_C"/>
</dbReference>
<feature type="transmembrane region" description="Helical" evidence="16">
    <location>
        <begin position="661"/>
        <end position="679"/>
    </location>
</feature>
<feature type="domain" description="Ionotropic glutamate receptor C-terminal" evidence="18">
    <location>
        <begin position="446"/>
        <end position="828"/>
    </location>
</feature>
<gene>
    <name evidence="20" type="ORF">APLA_LOCUS14916</name>
</gene>
<reference evidence="20 21" key="1">
    <citation type="submission" date="2020-04" db="EMBL/GenBank/DDBJ databases">
        <authorList>
            <person name="Wallbank WR R."/>
            <person name="Pardo Diaz C."/>
            <person name="Kozak K."/>
            <person name="Martin S."/>
            <person name="Jiggins C."/>
            <person name="Moest M."/>
            <person name="Warren A I."/>
            <person name="Byers J.R.P. K."/>
            <person name="Montejo-Kovacevich G."/>
            <person name="Yen C E."/>
        </authorList>
    </citation>
    <scope>NUCLEOTIDE SEQUENCE [LARGE SCALE GENOMIC DNA]</scope>
</reference>
<evidence type="ECO:0000256" key="6">
    <source>
        <dbReference type="ARBA" id="ARBA00023018"/>
    </source>
</evidence>
<feature type="domain" description="Ionotropic glutamate receptor L-glutamate and glycine-binding" evidence="19">
    <location>
        <begin position="456"/>
        <end position="533"/>
    </location>
</feature>
<dbReference type="Gene3D" id="1.10.287.70">
    <property type="match status" value="1"/>
</dbReference>
<dbReference type="SUPFAM" id="SSF53850">
    <property type="entry name" value="Periplasmic binding protein-like II"/>
    <property type="match status" value="1"/>
</dbReference>
<dbReference type="InterPro" id="IPR028082">
    <property type="entry name" value="Peripla_BP_I"/>
</dbReference>
<evidence type="ECO:0000256" key="16">
    <source>
        <dbReference type="SAM" id="Phobius"/>
    </source>
</evidence>
<evidence type="ECO:0000256" key="9">
    <source>
        <dbReference type="ARBA" id="ARBA00023170"/>
    </source>
</evidence>
<dbReference type="FunFam" id="1.10.287.70:FF:000010">
    <property type="entry name" value="Putative glutamate receptor ionotropic kainate 1"/>
    <property type="match status" value="1"/>
</dbReference>
<dbReference type="OrthoDB" id="239701at2759"/>
<dbReference type="Pfam" id="PF10613">
    <property type="entry name" value="Lig_chan-Glu_bd"/>
    <property type="match status" value="1"/>
</dbReference>
<dbReference type="Pfam" id="PF01094">
    <property type="entry name" value="ANF_receptor"/>
    <property type="match status" value="1"/>
</dbReference>
<dbReference type="Gene3D" id="3.40.50.2300">
    <property type="match status" value="2"/>
</dbReference>
<evidence type="ECO:0000256" key="17">
    <source>
        <dbReference type="SAM" id="SignalP"/>
    </source>
</evidence>
<proteinExistence type="inferred from homology"/>
<evidence type="ECO:0000259" key="19">
    <source>
        <dbReference type="SMART" id="SM00918"/>
    </source>
</evidence>
<dbReference type="SUPFAM" id="SSF53822">
    <property type="entry name" value="Periplasmic binding protein-like I"/>
    <property type="match status" value="1"/>
</dbReference>
<dbReference type="SMART" id="SM00079">
    <property type="entry name" value="PBPe"/>
    <property type="match status" value="1"/>
</dbReference>
<keyword evidence="4 16" id="KW-0812">Transmembrane</keyword>
<keyword evidence="7" id="KW-0406">Ion transport</keyword>
<evidence type="ECO:0000256" key="4">
    <source>
        <dbReference type="ARBA" id="ARBA00022692"/>
    </source>
</evidence>
<keyword evidence="13" id="KW-0407">Ion channel</keyword>
<evidence type="ECO:0000259" key="18">
    <source>
        <dbReference type="SMART" id="SM00079"/>
    </source>
</evidence>
<dbReference type="InterPro" id="IPR015683">
    <property type="entry name" value="Ionotropic_Glu_rcpt"/>
</dbReference>
<dbReference type="Gene3D" id="3.40.190.10">
    <property type="entry name" value="Periplasmic binding protein-like II"/>
    <property type="match status" value="2"/>
</dbReference>
<keyword evidence="11" id="KW-0628">Postsynaptic cell membrane</keyword>
<evidence type="ECO:0000256" key="1">
    <source>
        <dbReference type="ARBA" id="ARBA00008685"/>
    </source>
</evidence>
<feature type="transmembrane region" description="Helical" evidence="16">
    <location>
        <begin position="589"/>
        <end position="608"/>
    </location>
</feature>
<organism evidence="20 21">
    <name type="scientific">Arctia plantaginis</name>
    <name type="common">Wood tiger moth</name>
    <name type="synonym">Phalaena plantaginis</name>
    <dbReference type="NCBI Taxonomy" id="874455"/>
    <lineage>
        <taxon>Eukaryota</taxon>
        <taxon>Metazoa</taxon>
        <taxon>Ecdysozoa</taxon>
        <taxon>Arthropoda</taxon>
        <taxon>Hexapoda</taxon>
        <taxon>Insecta</taxon>
        <taxon>Pterygota</taxon>
        <taxon>Neoptera</taxon>
        <taxon>Endopterygota</taxon>
        <taxon>Lepidoptera</taxon>
        <taxon>Glossata</taxon>
        <taxon>Ditrysia</taxon>
        <taxon>Noctuoidea</taxon>
        <taxon>Erebidae</taxon>
        <taxon>Arctiinae</taxon>
        <taxon>Arctia</taxon>
    </lineage>
</organism>
<feature type="compositionally biased region" description="Basic and acidic residues" evidence="15">
    <location>
        <begin position="149"/>
        <end position="159"/>
    </location>
</feature>
<evidence type="ECO:0000256" key="2">
    <source>
        <dbReference type="ARBA" id="ARBA00022448"/>
    </source>
</evidence>
<feature type="signal peptide" evidence="17">
    <location>
        <begin position="1"/>
        <end position="16"/>
    </location>
</feature>
<keyword evidence="3" id="KW-1003">Cell membrane</keyword>
<evidence type="ECO:0000256" key="14">
    <source>
        <dbReference type="ARBA" id="ARBA00034104"/>
    </source>
</evidence>
<evidence type="ECO:0000313" key="21">
    <source>
        <dbReference type="Proteomes" id="UP000494256"/>
    </source>
</evidence>
<dbReference type="SUPFAM" id="SSF81324">
    <property type="entry name" value="Voltage-gated potassium channels"/>
    <property type="match status" value="1"/>
</dbReference>
<dbReference type="FunFam" id="3.40.190.10:FF:000061">
    <property type="entry name" value="Glutamate receptor, ionotropic kainate"/>
    <property type="match status" value="1"/>
</dbReference>
<protein>
    <submittedName>
        <fullName evidence="20">Uncharacterized protein</fullName>
    </submittedName>
</protein>
<evidence type="ECO:0000256" key="8">
    <source>
        <dbReference type="ARBA" id="ARBA00023136"/>
    </source>
</evidence>
<evidence type="ECO:0000256" key="15">
    <source>
        <dbReference type="SAM" id="MobiDB-lite"/>
    </source>
</evidence>
<keyword evidence="17" id="KW-0732">Signal</keyword>
<keyword evidence="6" id="KW-0770">Synapse</keyword>
<evidence type="ECO:0000256" key="13">
    <source>
        <dbReference type="ARBA" id="ARBA00023303"/>
    </source>
</evidence>
<dbReference type="EMBL" id="CADEBD010000422">
    <property type="protein sequence ID" value="CAB3254758.1"/>
    <property type="molecule type" value="Genomic_DNA"/>
</dbReference>
<evidence type="ECO:0000256" key="10">
    <source>
        <dbReference type="ARBA" id="ARBA00023180"/>
    </source>
</evidence>
<comment type="similarity">
    <text evidence="1">Belongs to the glutamate-gated ion channel (TC 1.A.10.1) family.</text>
</comment>
<dbReference type="Proteomes" id="UP000494256">
    <property type="component" value="Unassembled WGS sequence"/>
</dbReference>